<evidence type="ECO:0000259" key="1">
    <source>
        <dbReference type="Pfam" id="PF17667"/>
    </source>
</evidence>
<sequence length="291" mass="32815">MYMQPVPPVIPPDIYLDVPTHATDPMDRRLDFAKCLTSLKPSSDQMQYITPLNVQITNRPPGFQKLLEESRSRSACDLIIYTSALPVGTLNLSTGVSESQRRRQVFVSAGILADLDLCITHCGLDRKAQPQRTGTVAFMATHLFADDTAYPNPIHLPVFDIESAMWAFVWSFVRKVVEVCGDTPHYSDKRLCKELSVTNIDMTSVFGRRFTTTRHIERLLGPNFGSCRIVVSKAFRLVKDYDVRSAELADRESTFSNEEIGDAFSQYLEVFESNMPSESDWSYVKGQPQVS</sequence>
<dbReference type="AlphaFoldDB" id="A0A4Y7Q5E1"/>
<dbReference type="InterPro" id="IPR040976">
    <property type="entry name" value="Pkinase_fungal"/>
</dbReference>
<reference evidence="2 3" key="1">
    <citation type="submission" date="2018-06" db="EMBL/GenBank/DDBJ databases">
        <title>A transcriptomic atlas of mushroom development highlights an independent origin of complex multicellularity.</title>
        <authorList>
            <consortium name="DOE Joint Genome Institute"/>
            <person name="Krizsan K."/>
            <person name="Almasi E."/>
            <person name="Merenyi Z."/>
            <person name="Sahu N."/>
            <person name="Viragh M."/>
            <person name="Koszo T."/>
            <person name="Mondo S."/>
            <person name="Kiss B."/>
            <person name="Balint B."/>
            <person name="Kues U."/>
            <person name="Barry K."/>
            <person name="Hegedus J.C."/>
            <person name="Henrissat B."/>
            <person name="Johnson J."/>
            <person name="Lipzen A."/>
            <person name="Ohm R."/>
            <person name="Nagy I."/>
            <person name="Pangilinan J."/>
            <person name="Yan J."/>
            <person name="Xiong Y."/>
            <person name="Grigoriev I.V."/>
            <person name="Hibbett D.S."/>
            <person name="Nagy L.G."/>
        </authorList>
    </citation>
    <scope>NUCLEOTIDE SEQUENCE [LARGE SCALE GENOMIC DNA]</scope>
    <source>
        <strain evidence="2 3">SZMC22713</strain>
    </source>
</reference>
<organism evidence="2 3">
    <name type="scientific">Rickenella mellea</name>
    <dbReference type="NCBI Taxonomy" id="50990"/>
    <lineage>
        <taxon>Eukaryota</taxon>
        <taxon>Fungi</taxon>
        <taxon>Dikarya</taxon>
        <taxon>Basidiomycota</taxon>
        <taxon>Agaricomycotina</taxon>
        <taxon>Agaricomycetes</taxon>
        <taxon>Hymenochaetales</taxon>
        <taxon>Rickenellaceae</taxon>
        <taxon>Rickenella</taxon>
    </lineage>
</organism>
<protein>
    <recommendedName>
        <fullName evidence="1">Fungal-type protein kinase domain-containing protein</fullName>
    </recommendedName>
</protein>
<gene>
    <name evidence="2" type="ORF">BD410DRAFT_203227</name>
</gene>
<feature type="domain" description="Fungal-type protein kinase" evidence="1">
    <location>
        <begin position="109"/>
        <end position="171"/>
    </location>
</feature>
<accession>A0A4Y7Q5E1</accession>
<dbReference type="Pfam" id="PF17667">
    <property type="entry name" value="Pkinase_fungal"/>
    <property type="match status" value="1"/>
</dbReference>
<dbReference type="VEuPathDB" id="FungiDB:BD410DRAFT_203227"/>
<keyword evidence="3" id="KW-1185">Reference proteome</keyword>
<dbReference type="Proteomes" id="UP000294933">
    <property type="component" value="Unassembled WGS sequence"/>
</dbReference>
<dbReference type="OrthoDB" id="5569250at2759"/>
<name>A0A4Y7Q5E1_9AGAM</name>
<evidence type="ECO:0000313" key="3">
    <source>
        <dbReference type="Proteomes" id="UP000294933"/>
    </source>
</evidence>
<proteinExistence type="predicted"/>
<dbReference type="EMBL" id="ML170173">
    <property type="protein sequence ID" value="TDL22883.1"/>
    <property type="molecule type" value="Genomic_DNA"/>
</dbReference>
<evidence type="ECO:0000313" key="2">
    <source>
        <dbReference type="EMBL" id="TDL22883.1"/>
    </source>
</evidence>